<keyword evidence="2" id="KW-1185">Reference proteome</keyword>
<evidence type="ECO:0000313" key="1">
    <source>
        <dbReference type="EMBL" id="SCZ85213.1"/>
    </source>
</evidence>
<organism evidence="1 2">
    <name type="scientific">Nitrosomonas mobilis</name>
    <dbReference type="NCBI Taxonomy" id="51642"/>
    <lineage>
        <taxon>Bacteria</taxon>
        <taxon>Pseudomonadati</taxon>
        <taxon>Pseudomonadota</taxon>
        <taxon>Betaproteobacteria</taxon>
        <taxon>Nitrosomonadales</taxon>
        <taxon>Nitrosomonadaceae</taxon>
        <taxon>Nitrosomonas</taxon>
    </lineage>
</organism>
<protein>
    <submittedName>
        <fullName evidence="1">Uncharacterized protein</fullName>
    </submittedName>
</protein>
<evidence type="ECO:0000313" key="2">
    <source>
        <dbReference type="Proteomes" id="UP000198729"/>
    </source>
</evidence>
<sequence length="21" mass="2643">MQFFGYIYVIYKFSYTQNSRS</sequence>
<dbReference type="AlphaFoldDB" id="A0A1G5SDE1"/>
<accession>A0A1G5SDE1</accession>
<gene>
    <name evidence="1" type="ORF">NSMM_360028</name>
</gene>
<reference evidence="1 2" key="1">
    <citation type="submission" date="2016-10" db="EMBL/GenBank/DDBJ databases">
        <authorList>
            <person name="de Groot N.N."/>
        </authorList>
    </citation>
    <scope>NUCLEOTIDE SEQUENCE [LARGE SCALE GENOMIC DNA]</scope>
    <source>
        <strain evidence="1">1</strain>
    </source>
</reference>
<name>A0A1G5SDE1_9PROT</name>
<dbReference type="Proteomes" id="UP000198729">
    <property type="component" value="Unassembled WGS sequence"/>
</dbReference>
<dbReference type="EMBL" id="FMWO01000043">
    <property type="protein sequence ID" value="SCZ85213.1"/>
    <property type="molecule type" value="Genomic_DNA"/>
</dbReference>
<proteinExistence type="predicted"/>